<dbReference type="Gene3D" id="3.40.50.300">
    <property type="entry name" value="P-loop containing nucleotide triphosphate hydrolases"/>
    <property type="match status" value="1"/>
</dbReference>
<evidence type="ECO:0000256" key="4">
    <source>
        <dbReference type="ARBA" id="ARBA00022842"/>
    </source>
</evidence>
<feature type="binding site" evidence="7">
    <location>
        <begin position="238"/>
        <end position="242"/>
    </location>
    <ligand>
        <name>GTP</name>
        <dbReference type="ChEBI" id="CHEBI:37565"/>
    </ligand>
</feature>
<name>A0A7G9RZG8_9FIRM</name>
<feature type="binding site" evidence="7">
    <location>
        <begin position="206"/>
        <end position="213"/>
    </location>
    <ligand>
        <name>GTP</name>
        <dbReference type="ChEBI" id="CHEBI:37565"/>
    </ligand>
</feature>
<dbReference type="InterPro" id="IPR025121">
    <property type="entry name" value="GTPase_HflX_N"/>
</dbReference>
<dbReference type="GO" id="GO:0005737">
    <property type="term" value="C:cytoplasm"/>
    <property type="evidence" value="ECO:0007669"/>
    <property type="project" value="UniProtKB-SubCell"/>
</dbReference>
<organism evidence="10 11">
    <name type="scientific">Erysipelothrix inopinata</name>
    <dbReference type="NCBI Taxonomy" id="225084"/>
    <lineage>
        <taxon>Bacteria</taxon>
        <taxon>Bacillati</taxon>
        <taxon>Bacillota</taxon>
        <taxon>Erysipelotrichia</taxon>
        <taxon>Erysipelotrichales</taxon>
        <taxon>Erysipelotrichaceae</taxon>
        <taxon>Erysipelothrix</taxon>
    </lineage>
</organism>
<dbReference type="Pfam" id="PF13167">
    <property type="entry name" value="GTP-bdg_N"/>
    <property type="match status" value="1"/>
</dbReference>
<dbReference type="InterPro" id="IPR042108">
    <property type="entry name" value="GTPase_HflX_N_sf"/>
</dbReference>
<accession>A0A7G9RZG8</accession>
<evidence type="ECO:0000256" key="8">
    <source>
        <dbReference type="PIRSR" id="PIRSR006809-2"/>
    </source>
</evidence>
<comment type="subunit">
    <text evidence="6">Monomer. Associates with the 50S ribosomal subunit.</text>
</comment>
<feature type="binding site" evidence="7">
    <location>
        <begin position="260"/>
        <end position="263"/>
    </location>
    <ligand>
        <name>GTP</name>
        <dbReference type="ChEBI" id="CHEBI:37565"/>
    </ligand>
</feature>
<dbReference type="PROSITE" id="PS51705">
    <property type="entry name" value="G_HFLX"/>
    <property type="match status" value="1"/>
</dbReference>
<dbReference type="InterPro" id="IPR030394">
    <property type="entry name" value="G_HFLX_dom"/>
</dbReference>
<evidence type="ECO:0000256" key="2">
    <source>
        <dbReference type="ARBA" id="ARBA00022723"/>
    </source>
</evidence>
<dbReference type="Gene3D" id="3.40.50.11060">
    <property type="entry name" value="GTPase HflX, N-terminal domain"/>
    <property type="match status" value="1"/>
</dbReference>
<dbReference type="CDD" id="cd01878">
    <property type="entry name" value="HflX"/>
    <property type="match status" value="1"/>
</dbReference>
<dbReference type="FunFam" id="3.40.50.11060:FF:000001">
    <property type="entry name" value="GTPase HflX"/>
    <property type="match status" value="1"/>
</dbReference>
<keyword evidence="5 6" id="KW-0342">GTP-binding</keyword>
<evidence type="ECO:0000259" key="9">
    <source>
        <dbReference type="PROSITE" id="PS51705"/>
    </source>
</evidence>
<dbReference type="HAMAP" id="MF_00900">
    <property type="entry name" value="GTPase_HflX"/>
    <property type="match status" value="1"/>
</dbReference>
<dbReference type="InterPro" id="IPR027417">
    <property type="entry name" value="P-loop_NTPase"/>
</dbReference>
<dbReference type="Pfam" id="PF16360">
    <property type="entry name" value="GTP-bdg_M"/>
    <property type="match status" value="1"/>
</dbReference>
<dbReference type="Gene3D" id="6.10.250.2860">
    <property type="match status" value="1"/>
</dbReference>
<feature type="binding site" evidence="7">
    <location>
        <begin position="350"/>
        <end position="352"/>
    </location>
    <ligand>
        <name>GTP</name>
        <dbReference type="ChEBI" id="CHEBI:37565"/>
    </ligand>
</feature>
<comment type="subcellular location">
    <subcellularLocation>
        <location evidence="6">Cytoplasm</location>
    </subcellularLocation>
    <text evidence="6">May associate with membranes.</text>
</comment>
<dbReference type="Proteomes" id="UP000515928">
    <property type="component" value="Chromosome"/>
</dbReference>
<comment type="cofactor">
    <cofactor evidence="8">
        <name>Mg(2+)</name>
        <dbReference type="ChEBI" id="CHEBI:18420"/>
    </cofactor>
</comment>
<dbReference type="InterPro" id="IPR006073">
    <property type="entry name" value="GTP-bd"/>
</dbReference>
<dbReference type="PRINTS" id="PR00326">
    <property type="entry name" value="GTP1OBG"/>
</dbReference>
<evidence type="ECO:0000256" key="3">
    <source>
        <dbReference type="ARBA" id="ARBA00022741"/>
    </source>
</evidence>
<evidence type="ECO:0000256" key="5">
    <source>
        <dbReference type="ARBA" id="ARBA00023134"/>
    </source>
</evidence>
<feature type="binding site" evidence="8">
    <location>
        <position position="213"/>
    </location>
    <ligand>
        <name>Mg(2+)</name>
        <dbReference type="ChEBI" id="CHEBI:18420"/>
    </ligand>
</feature>
<reference evidence="10 11" key="1">
    <citation type="submission" date="2020-08" db="EMBL/GenBank/DDBJ databases">
        <title>Genome sequence of Erysipelothrix inopinata DSM 15511T.</title>
        <authorList>
            <person name="Hyun D.-W."/>
            <person name="Bae J.-W."/>
        </authorList>
    </citation>
    <scope>NUCLEOTIDE SEQUENCE [LARGE SCALE GENOMIC DNA]</scope>
    <source>
        <strain evidence="10 11">DSM 15511</strain>
    </source>
</reference>
<dbReference type="PANTHER" id="PTHR10229:SF0">
    <property type="entry name" value="GTP-BINDING PROTEIN 6-RELATED"/>
    <property type="match status" value="1"/>
</dbReference>
<evidence type="ECO:0000256" key="1">
    <source>
        <dbReference type="ARBA" id="ARBA00022490"/>
    </source>
</evidence>
<dbReference type="Pfam" id="PF01926">
    <property type="entry name" value="MMR_HSR1"/>
    <property type="match status" value="1"/>
</dbReference>
<dbReference type="EMBL" id="CP060715">
    <property type="protein sequence ID" value="QNN60993.1"/>
    <property type="molecule type" value="Genomic_DNA"/>
</dbReference>
<dbReference type="GO" id="GO:0043022">
    <property type="term" value="F:ribosome binding"/>
    <property type="evidence" value="ECO:0007669"/>
    <property type="project" value="TreeGrafter"/>
</dbReference>
<evidence type="ECO:0000313" key="11">
    <source>
        <dbReference type="Proteomes" id="UP000515928"/>
    </source>
</evidence>
<dbReference type="InterPro" id="IPR032305">
    <property type="entry name" value="GTP-bd_M"/>
</dbReference>
<comment type="similarity">
    <text evidence="6">Belongs to the TRAFAC class OBG-HflX-like GTPase superfamily. HflX GTPase family.</text>
</comment>
<evidence type="ECO:0000256" key="6">
    <source>
        <dbReference type="HAMAP-Rule" id="MF_00900"/>
    </source>
</evidence>
<keyword evidence="4 8" id="KW-0460">Magnesium</keyword>
<feature type="domain" description="Hflx-type G" evidence="9">
    <location>
        <begin position="200"/>
        <end position="372"/>
    </location>
</feature>
<protein>
    <recommendedName>
        <fullName evidence="6">GTPase HflX</fullName>
    </recommendedName>
    <alternativeName>
        <fullName evidence="6">GTP-binding protein HflX</fullName>
    </alternativeName>
</protein>
<dbReference type="SUPFAM" id="SSF52540">
    <property type="entry name" value="P-loop containing nucleoside triphosphate hydrolases"/>
    <property type="match status" value="1"/>
</dbReference>
<gene>
    <name evidence="6 10" type="primary">hflX</name>
    <name evidence="10" type="ORF">H9L01_01070</name>
</gene>
<keyword evidence="3 6" id="KW-0547">Nucleotide-binding</keyword>
<dbReference type="PANTHER" id="PTHR10229">
    <property type="entry name" value="GTP-BINDING PROTEIN HFLX"/>
    <property type="match status" value="1"/>
</dbReference>
<dbReference type="GO" id="GO:0003924">
    <property type="term" value="F:GTPase activity"/>
    <property type="evidence" value="ECO:0007669"/>
    <property type="project" value="UniProtKB-UniRule"/>
</dbReference>
<feature type="binding site" evidence="8">
    <location>
        <position position="240"/>
    </location>
    <ligand>
        <name>Mg(2+)</name>
        <dbReference type="ChEBI" id="CHEBI:18420"/>
    </ligand>
</feature>
<dbReference type="AlphaFoldDB" id="A0A7G9RZG8"/>
<dbReference type="GO" id="GO:0005525">
    <property type="term" value="F:GTP binding"/>
    <property type="evidence" value="ECO:0007669"/>
    <property type="project" value="UniProtKB-UniRule"/>
</dbReference>
<comment type="function">
    <text evidence="6">GTPase that associates with the 50S ribosomal subunit and may have a role during protein synthesis or ribosome biogenesis.</text>
</comment>
<feature type="binding site" evidence="7">
    <location>
        <begin position="326"/>
        <end position="329"/>
    </location>
    <ligand>
        <name>GTP</name>
        <dbReference type="ChEBI" id="CHEBI:37565"/>
    </ligand>
</feature>
<sequence>MVNLEEKKERHLLVGVNLKKDDQDTQELMLELEELDRAAGAIPVKIITQSRDSYDSRTVLGKGKVEEIADLVNHLEIDAVVFNDELSGSQLRNLEEIIGCKILDRTTLILDIFASRARSKEGQYQVKLAQMKYRLPRIIGYSDYLSRTGGGIGTRGPGEQKLETDRRHVLREIRAVEQQLLKIETTRQTNRKKRQGQTIPIIALVGYTNTGKSTILNRMLELSGDETPKYVLAQDMLFATLDASLRTMKLNQTLPVIVSDTVGFVSQLPTHLVNAFKSTLEELYDADLIVHVLDASSDNVTLQAQTTEKILDDMGVLDKKILTVFNKMDLKENRDSVLYSQQFEDRIFISALNDDDMKRLIDKMVLLVTEDYKQTEFKFPFESMKYFDYFANRYDLENVVYDEFGVTFRTFVNQEDRQRFKEYINHESSIN</sequence>
<dbReference type="InterPro" id="IPR016496">
    <property type="entry name" value="GTPase_HflX"/>
</dbReference>
<dbReference type="NCBIfam" id="TIGR03156">
    <property type="entry name" value="GTP_HflX"/>
    <property type="match status" value="1"/>
</dbReference>
<proteinExistence type="inferred from homology"/>
<dbReference type="GO" id="GO:0046872">
    <property type="term" value="F:metal ion binding"/>
    <property type="evidence" value="ECO:0007669"/>
    <property type="project" value="UniProtKB-KW"/>
</dbReference>
<evidence type="ECO:0000313" key="10">
    <source>
        <dbReference type="EMBL" id="QNN60993.1"/>
    </source>
</evidence>
<dbReference type="PIRSF" id="PIRSF006809">
    <property type="entry name" value="GTP-binding_hflX_prd"/>
    <property type="match status" value="1"/>
</dbReference>
<dbReference type="RefSeq" id="WP_187534111.1">
    <property type="nucleotide sequence ID" value="NZ_CBCSHU010000014.1"/>
</dbReference>
<keyword evidence="2 8" id="KW-0479">Metal-binding</keyword>
<keyword evidence="1 6" id="KW-0963">Cytoplasm</keyword>
<evidence type="ECO:0000256" key="7">
    <source>
        <dbReference type="PIRSR" id="PIRSR006809-1"/>
    </source>
</evidence>
<dbReference type="KEGG" id="eio:H9L01_01070"/>
<keyword evidence="11" id="KW-1185">Reference proteome</keyword>